<reference evidence="10 11" key="1">
    <citation type="submission" date="2020-06" db="EMBL/GenBank/DDBJ databases">
        <authorList>
            <consortium name="Wellcome Sanger Institute Data Sharing"/>
        </authorList>
    </citation>
    <scope>NUCLEOTIDE SEQUENCE [LARGE SCALE GENOMIC DNA]</scope>
</reference>
<reference evidence="10" key="3">
    <citation type="submission" date="2025-09" db="UniProtKB">
        <authorList>
            <consortium name="Ensembl"/>
        </authorList>
    </citation>
    <scope>IDENTIFICATION</scope>
</reference>
<evidence type="ECO:0000256" key="6">
    <source>
        <dbReference type="ARBA" id="ARBA00023163"/>
    </source>
</evidence>
<evidence type="ECO:0000256" key="5">
    <source>
        <dbReference type="ARBA" id="ARBA00023125"/>
    </source>
</evidence>
<dbReference type="Ensembl" id="ENSDCDT00010019220.1">
    <property type="protein sequence ID" value="ENSDCDP00010018149.1"/>
    <property type="gene ID" value="ENSDCDG00010008268.1"/>
</dbReference>
<dbReference type="InterPro" id="IPR036638">
    <property type="entry name" value="HLH_DNA-bd_sf"/>
</dbReference>
<dbReference type="GO" id="GO:0007219">
    <property type="term" value="P:Notch signaling pathway"/>
    <property type="evidence" value="ECO:0007669"/>
    <property type="project" value="UniProtKB-KW"/>
</dbReference>
<feature type="compositionally biased region" description="Basic residues" evidence="8">
    <location>
        <begin position="88"/>
        <end position="102"/>
    </location>
</feature>
<dbReference type="GO" id="GO:0003007">
    <property type="term" value="P:heart morphogenesis"/>
    <property type="evidence" value="ECO:0007669"/>
    <property type="project" value="TreeGrafter"/>
</dbReference>
<comment type="subcellular location">
    <subcellularLocation>
        <location evidence="1">Nucleus</location>
    </subcellularLocation>
</comment>
<dbReference type="AlphaFoldDB" id="A0AAY4BB04"/>
<keyword evidence="4" id="KW-0805">Transcription regulation</keyword>
<dbReference type="SUPFAM" id="SSF47459">
    <property type="entry name" value="HLH, helix-loop-helix DNA-binding domain"/>
    <property type="match status" value="1"/>
</dbReference>
<evidence type="ECO:0000259" key="9">
    <source>
        <dbReference type="PROSITE" id="PS50888"/>
    </source>
</evidence>
<protein>
    <recommendedName>
        <fullName evidence="9">BHLH domain-containing protein</fullName>
    </recommendedName>
</protein>
<sequence>MDFSGSPLHLQDNADFLLDCQSLLELSGVGSDSGYYSAGSSLSPTSSVASCCLSPLAAHCGTFQETSEHLPFFRQPVTEDRQPAAMQKPRKPRSKYPGKKRQTASEREKLRMRDLTKALQHLRTYLPASVAPVGQTLTKIETLRLTIRYISHLSDQLGLSETGLSSRTSTNQLQSSNPQPTHASNQQIISPLSTLSLQNPGSISFATCFWSTQHHQHQHQCSFYGQG</sequence>
<feature type="domain" description="BHLH" evidence="9">
    <location>
        <begin position="99"/>
        <end position="153"/>
    </location>
</feature>
<keyword evidence="2" id="KW-0217">Developmental protein</keyword>
<dbReference type="GO" id="GO:0032525">
    <property type="term" value="P:somite rostral/caudal axis specification"/>
    <property type="evidence" value="ECO:0007669"/>
    <property type="project" value="TreeGrafter"/>
</dbReference>
<evidence type="ECO:0000256" key="7">
    <source>
        <dbReference type="ARBA" id="ARBA00023242"/>
    </source>
</evidence>
<name>A0AAY4BB04_9TELE</name>
<dbReference type="GO" id="GO:0000978">
    <property type="term" value="F:RNA polymerase II cis-regulatory region sequence-specific DNA binding"/>
    <property type="evidence" value="ECO:0007669"/>
    <property type="project" value="TreeGrafter"/>
</dbReference>
<keyword evidence="6" id="KW-0804">Transcription</keyword>
<dbReference type="GeneTree" id="ENSGT00530000063712"/>
<accession>A0AAY4BB04</accession>
<dbReference type="Gene3D" id="4.10.280.10">
    <property type="entry name" value="Helix-loop-helix DNA-binding domain"/>
    <property type="match status" value="1"/>
</dbReference>
<dbReference type="PROSITE" id="PS50888">
    <property type="entry name" value="BHLH"/>
    <property type="match status" value="1"/>
</dbReference>
<dbReference type="GO" id="GO:0005634">
    <property type="term" value="C:nucleus"/>
    <property type="evidence" value="ECO:0007669"/>
    <property type="project" value="UniProtKB-SubCell"/>
</dbReference>
<evidence type="ECO:0000256" key="4">
    <source>
        <dbReference type="ARBA" id="ARBA00023015"/>
    </source>
</evidence>
<evidence type="ECO:0000256" key="3">
    <source>
        <dbReference type="ARBA" id="ARBA00022976"/>
    </source>
</evidence>
<proteinExistence type="predicted"/>
<evidence type="ECO:0000313" key="11">
    <source>
        <dbReference type="Proteomes" id="UP000694580"/>
    </source>
</evidence>
<dbReference type="Pfam" id="PF00010">
    <property type="entry name" value="HLH"/>
    <property type="match status" value="1"/>
</dbReference>
<dbReference type="PANTHER" id="PTHR20937:SF6">
    <property type="entry name" value="MESODERM POSTERIOR PROTEIN 1"/>
    <property type="match status" value="1"/>
</dbReference>
<keyword evidence="5" id="KW-0238">DNA-binding</keyword>
<evidence type="ECO:0000256" key="8">
    <source>
        <dbReference type="SAM" id="MobiDB-lite"/>
    </source>
</evidence>
<reference evidence="10" key="2">
    <citation type="submission" date="2025-08" db="UniProtKB">
        <authorList>
            <consortium name="Ensembl"/>
        </authorList>
    </citation>
    <scope>IDENTIFICATION</scope>
</reference>
<dbReference type="InterPro" id="IPR040259">
    <property type="entry name" value="Mesogenin/MesP"/>
</dbReference>
<dbReference type="GO" id="GO:0001707">
    <property type="term" value="P:mesoderm formation"/>
    <property type="evidence" value="ECO:0007669"/>
    <property type="project" value="TreeGrafter"/>
</dbReference>
<dbReference type="SMART" id="SM00353">
    <property type="entry name" value="HLH"/>
    <property type="match status" value="1"/>
</dbReference>
<keyword evidence="3" id="KW-0914">Notch signaling pathway</keyword>
<keyword evidence="11" id="KW-1185">Reference proteome</keyword>
<dbReference type="GO" id="GO:0000981">
    <property type="term" value="F:DNA-binding transcription factor activity, RNA polymerase II-specific"/>
    <property type="evidence" value="ECO:0007669"/>
    <property type="project" value="TreeGrafter"/>
</dbReference>
<dbReference type="FunFam" id="4.10.280.10:FF:000047">
    <property type="entry name" value="mesoderm posterior protein 1"/>
    <property type="match status" value="1"/>
</dbReference>
<feature type="region of interest" description="Disordered" evidence="8">
    <location>
        <begin position="78"/>
        <end position="108"/>
    </location>
</feature>
<dbReference type="PANTHER" id="PTHR20937">
    <property type="entry name" value="IP14615P"/>
    <property type="match status" value="1"/>
</dbReference>
<dbReference type="Proteomes" id="UP000694580">
    <property type="component" value="Chromosome 16"/>
</dbReference>
<dbReference type="GO" id="GO:0046983">
    <property type="term" value="F:protein dimerization activity"/>
    <property type="evidence" value="ECO:0007669"/>
    <property type="project" value="InterPro"/>
</dbReference>
<dbReference type="InterPro" id="IPR011598">
    <property type="entry name" value="bHLH_dom"/>
</dbReference>
<evidence type="ECO:0000256" key="2">
    <source>
        <dbReference type="ARBA" id="ARBA00022473"/>
    </source>
</evidence>
<organism evidence="10 11">
    <name type="scientific">Denticeps clupeoides</name>
    <name type="common">denticle herring</name>
    <dbReference type="NCBI Taxonomy" id="299321"/>
    <lineage>
        <taxon>Eukaryota</taxon>
        <taxon>Metazoa</taxon>
        <taxon>Chordata</taxon>
        <taxon>Craniata</taxon>
        <taxon>Vertebrata</taxon>
        <taxon>Euteleostomi</taxon>
        <taxon>Actinopterygii</taxon>
        <taxon>Neopterygii</taxon>
        <taxon>Teleostei</taxon>
        <taxon>Clupei</taxon>
        <taxon>Clupeiformes</taxon>
        <taxon>Denticipitoidei</taxon>
        <taxon>Denticipitidae</taxon>
        <taxon>Denticeps</taxon>
    </lineage>
</organism>
<evidence type="ECO:0000256" key="1">
    <source>
        <dbReference type="ARBA" id="ARBA00004123"/>
    </source>
</evidence>
<feature type="region of interest" description="Disordered" evidence="8">
    <location>
        <begin position="161"/>
        <end position="185"/>
    </location>
</feature>
<evidence type="ECO:0000313" key="10">
    <source>
        <dbReference type="Ensembl" id="ENSDCDP00010018149.1"/>
    </source>
</evidence>
<gene>
    <name evidence="10" type="primary">mespaa</name>
</gene>
<keyword evidence="7" id="KW-0539">Nucleus</keyword>